<dbReference type="InterPro" id="IPR000157">
    <property type="entry name" value="TIR_dom"/>
</dbReference>
<dbReference type="EMBL" id="MTEJ01000520">
    <property type="protein sequence ID" value="OQX02055.1"/>
    <property type="molecule type" value="Genomic_DNA"/>
</dbReference>
<organism evidence="2 3">
    <name type="scientific">Thiothrix lacustris</name>
    <dbReference type="NCBI Taxonomy" id="525917"/>
    <lineage>
        <taxon>Bacteria</taxon>
        <taxon>Pseudomonadati</taxon>
        <taxon>Pseudomonadota</taxon>
        <taxon>Gammaproteobacteria</taxon>
        <taxon>Thiotrichales</taxon>
        <taxon>Thiotrichaceae</taxon>
        <taxon>Thiothrix</taxon>
    </lineage>
</organism>
<dbReference type="Pfam" id="PF13676">
    <property type="entry name" value="TIR_2"/>
    <property type="match status" value="1"/>
</dbReference>
<dbReference type="PROSITE" id="PS50104">
    <property type="entry name" value="TIR"/>
    <property type="match status" value="1"/>
</dbReference>
<dbReference type="Proteomes" id="UP000192491">
    <property type="component" value="Unassembled WGS sequence"/>
</dbReference>
<dbReference type="InterPro" id="IPR035897">
    <property type="entry name" value="Toll_tir_struct_dom_sf"/>
</dbReference>
<evidence type="ECO:0000259" key="1">
    <source>
        <dbReference type="PROSITE" id="PS50104"/>
    </source>
</evidence>
<proteinExistence type="predicted"/>
<feature type="domain" description="TIR" evidence="1">
    <location>
        <begin position="22"/>
        <end position="170"/>
    </location>
</feature>
<protein>
    <recommendedName>
        <fullName evidence="1">TIR domain-containing protein</fullName>
    </recommendedName>
</protein>
<name>A0A1Y1QBX7_9GAMM</name>
<sequence length="176" mass="20402">MPKFKESEEKFSSRLDPIEPTKTFKLFISYSRVDRVHKLTLEKHLRLIKEALKHQAKLDIWSDHLMDAGEGVNDQILPELRSADLILLLVSPDFLDPERYSRGVELPIALERFKKEGTPVAPIIIRHTENWNELLGHLTVPTTENADPLENWPSTDKFWGSVEKGIRRQVEKLLQT</sequence>
<accession>A0A1Y1QBX7</accession>
<evidence type="ECO:0000313" key="2">
    <source>
        <dbReference type="EMBL" id="OQX02055.1"/>
    </source>
</evidence>
<gene>
    <name evidence="2" type="ORF">BWK73_43995</name>
</gene>
<dbReference type="GO" id="GO:0007165">
    <property type="term" value="P:signal transduction"/>
    <property type="evidence" value="ECO:0007669"/>
    <property type="project" value="InterPro"/>
</dbReference>
<reference evidence="2 3" key="1">
    <citation type="submission" date="2017-01" db="EMBL/GenBank/DDBJ databases">
        <title>Novel large sulfur bacteria in the metagenomes of groundwater-fed chemosynthetic microbial mats in the Lake Huron basin.</title>
        <authorList>
            <person name="Sharrar A.M."/>
            <person name="Flood B.E."/>
            <person name="Bailey J.V."/>
            <person name="Jones D.S."/>
            <person name="Biddanda B."/>
            <person name="Ruberg S.A."/>
            <person name="Marcus D.N."/>
            <person name="Dick G.J."/>
        </authorList>
    </citation>
    <scope>NUCLEOTIDE SEQUENCE [LARGE SCALE GENOMIC DNA]</scope>
    <source>
        <strain evidence="2">A8</strain>
    </source>
</reference>
<comment type="caution">
    <text evidence="2">The sequence shown here is derived from an EMBL/GenBank/DDBJ whole genome shotgun (WGS) entry which is preliminary data.</text>
</comment>
<dbReference type="AlphaFoldDB" id="A0A1Y1QBX7"/>
<evidence type="ECO:0000313" key="3">
    <source>
        <dbReference type="Proteomes" id="UP000192491"/>
    </source>
</evidence>
<dbReference type="Gene3D" id="3.40.50.10140">
    <property type="entry name" value="Toll/interleukin-1 receptor homology (TIR) domain"/>
    <property type="match status" value="1"/>
</dbReference>
<dbReference type="SUPFAM" id="SSF52200">
    <property type="entry name" value="Toll/Interleukin receptor TIR domain"/>
    <property type="match status" value="1"/>
</dbReference>